<dbReference type="GO" id="GO:0046872">
    <property type="term" value="F:metal ion binding"/>
    <property type="evidence" value="ECO:0007669"/>
    <property type="project" value="UniProtKB-KW"/>
</dbReference>
<feature type="transmembrane region" description="Helical" evidence="11">
    <location>
        <begin position="647"/>
        <end position="667"/>
    </location>
</feature>
<evidence type="ECO:0000256" key="7">
    <source>
        <dbReference type="ARBA" id="ARBA00023180"/>
    </source>
</evidence>
<dbReference type="PROSITE" id="PS50011">
    <property type="entry name" value="PROTEIN_KINASE_DOM"/>
    <property type="match status" value="1"/>
</dbReference>
<keyword evidence="10" id="KW-0460">Magnesium</keyword>
<keyword evidence="7" id="KW-0325">Glycoprotein</keyword>
<dbReference type="GO" id="GO:0043235">
    <property type="term" value="C:receptor complex"/>
    <property type="evidence" value="ECO:0007669"/>
    <property type="project" value="TreeGrafter"/>
</dbReference>
<dbReference type="GO" id="GO:0010976">
    <property type="term" value="P:positive regulation of neuron projection development"/>
    <property type="evidence" value="ECO:0007669"/>
    <property type="project" value="TreeGrafter"/>
</dbReference>
<feature type="domain" description="Protein kinase" evidence="13">
    <location>
        <begin position="872"/>
        <end position="1161"/>
    </location>
</feature>
<dbReference type="EMBL" id="GEEE01004617">
    <property type="protein sequence ID" value="JAP58608.1"/>
    <property type="molecule type" value="Transcribed_RNA"/>
</dbReference>
<reference evidence="14" key="1">
    <citation type="submission" date="2016-01" db="EMBL/GenBank/DDBJ databases">
        <title>Reference transcriptome for the parasite Schistocephalus solidus: insights into the molecular evolution of parasitism.</title>
        <authorList>
            <person name="Hebert F.O."/>
            <person name="Grambauer S."/>
            <person name="Barber I."/>
            <person name="Landry C.R."/>
            <person name="Aubin-Horth N."/>
        </authorList>
    </citation>
    <scope>NUCLEOTIDE SEQUENCE</scope>
</reference>
<keyword evidence="6 14" id="KW-0675">Receptor</keyword>
<feature type="active site" description="Proton acceptor" evidence="8">
    <location>
        <position position="1027"/>
    </location>
</feature>
<dbReference type="CDD" id="cd00192">
    <property type="entry name" value="PTKc"/>
    <property type="match status" value="1"/>
</dbReference>
<evidence type="ECO:0000256" key="4">
    <source>
        <dbReference type="ARBA" id="ARBA00022989"/>
    </source>
</evidence>
<dbReference type="InterPro" id="IPR011009">
    <property type="entry name" value="Kinase-like_dom_sf"/>
</dbReference>
<protein>
    <submittedName>
        <fullName evidence="14">Tyrosine-protein kinase transmembrane receptor Ror2</fullName>
    </submittedName>
</protein>
<keyword evidence="14" id="KW-0808">Transferase</keyword>
<keyword evidence="2 11" id="KW-0812">Transmembrane</keyword>
<dbReference type="PANTHER" id="PTHR24416">
    <property type="entry name" value="TYROSINE-PROTEIN KINASE RECEPTOR"/>
    <property type="match status" value="1"/>
</dbReference>
<keyword evidence="9" id="KW-0547">Nucleotide-binding</keyword>
<dbReference type="InterPro" id="IPR001245">
    <property type="entry name" value="Ser-Thr/Tyr_kinase_cat_dom"/>
</dbReference>
<dbReference type="Gene3D" id="1.10.510.10">
    <property type="entry name" value="Transferase(Phosphotransferase) domain 1"/>
    <property type="match status" value="1"/>
</dbReference>
<dbReference type="GO" id="GO:0005886">
    <property type="term" value="C:plasma membrane"/>
    <property type="evidence" value="ECO:0007669"/>
    <property type="project" value="TreeGrafter"/>
</dbReference>
<dbReference type="PANTHER" id="PTHR24416:SF349">
    <property type="entry name" value="TYROSINE-PROTEIN KINASE RYK"/>
    <property type="match status" value="1"/>
</dbReference>
<keyword evidence="5 11" id="KW-0472">Membrane</keyword>
<evidence type="ECO:0000259" key="13">
    <source>
        <dbReference type="PROSITE" id="PS50011"/>
    </source>
</evidence>
<dbReference type="InterPro" id="IPR000719">
    <property type="entry name" value="Prot_kinase_dom"/>
</dbReference>
<sequence>MFSTTWPWTPFHFNLSLPFLLLLPLITSQFPLLAKVSSVEITRAREGDYTLLPACALPAVNVYKSRGWNWKHNNMQILSRSEFIIPNPHNGSLTVQVQLADINSTYQCEAYVVLANQTIVKGETKIHFIVPIVPAFLTNPPTNRSIRWGSYYTFPCDAGGTDVNLERRLNGQIVKARRVRILNDSLVECRAQNSVADRVEKAYLTIIPESGQDDLTDFLSGPDQCKPHDVVLSPNSPCNTFLASLAAREGHIYLVRNSSPARLTTLDRKLHQLFRSWNVMAFGEEQANASGFLTSPSDCLFNAKMLACLLTYPPCLETQEVDEGLNGQEISYGRFKKRSVQQTEEILLCRQHCIVITSLMCATKFGQTANQAPLAHLFTRSESGFGDGVDGGYFQTGWIQLLRAHYQAGLDLLTSPKGHTILSSNLTHANAVKMVCGGLPSMDEEDESCLSLDFEAAMTPFLLNTGGAANDSSNATTVNRDCYVDRGQDYRGPAVASANCLSWEEIDQFSPIDDDLAAEDYEGGQMSTELPSGQPSTSNIGWPGLFTLTPTLFPDTLGSSSSSALNSIPRETPATCRNPLGLAPQPFCLVAHTVDPGPSAVQLVPLPCSQLPSCVQVQDDALITEVPRASPDVDAVRSSFYNASIRVSFLLGIVGGTLVIFLLAYVVQVRLDKRDRLGKNLDVNHVTGPQARRKVLLQRRRLLRRTPRPLRCLLLRLLRSDRPPSCKPHGVRTKSDPSSVDTVCCFTPKATKGLPTPANTRIFDSVDEEDEEFDQLTAFMNVPVHQSVELPPTLPVCFPATFNGSGDSIEGHPPEESCILARTQLSDQSTYCEQMIPSDEAVFEVDTYYNVEAVGNVLHPKLKSLAYPRKLLIEIRPLAQRAFGTVILARVPNLPVSVSDSPSETVQSAAEPLLAPGTSSSLVIIKTLHFHADPVAQFSFLREAEMLVGFSHPNILKVMGVCVPLQPLTVVCEYMPRGDLNSCLHRFQAAGDSGEELTLSVDRLLEIASDICEAMIYLGYKSYVHRDLATRSCLVAMDWTAKLSDFSMCRLVDRSVDLVDTSVSALPVRWLPVESLIDGIFHFDTDVWSFGVFLWELFTFGAVPFENASVSDIIEGLRTGQRLSCPDGCRPAIYELMLRCWSNDRSQRPTFLQIKKTLSSLAAK</sequence>
<evidence type="ECO:0000256" key="10">
    <source>
        <dbReference type="PIRSR" id="PIRSR000615-3"/>
    </source>
</evidence>
<organism evidence="14">
    <name type="scientific">Schistocephalus solidus</name>
    <name type="common">Tapeworm</name>
    <dbReference type="NCBI Taxonomy" id="70667"/>
    <lineage>
        <taxon>Eukaryota</taxon>
        <taxon>Metazoa</taxon>
        <taxon>Spiralia</taxon>
        <taxon>Lophotrochozoa</taxon>
        <taxon>Platyhelminthes</taxon>
        <taxon>Cestoda</taxon>
        <taxon>Eucestoda</taxon>
        <taxon>Diphyllobothriidea</taxon>
        <taxon>Diphyllobothriidae</taxon>
        <taxon>Schistocephalus</taxon>
    </lineage>
</organism>
<feature type="signal peptide" evidence="12">
    <location>
        <begin position="1"/>
        <end position="28"/>
    </location>
</feature>
<dbReference type="SUPFAM" id="SSF56112">
    <property type="entry name" value="Protein kinase-like (PK-like)"/>
    <property type="match status" value="1"/>
</dbReference>
<keyword evidence="10" id="KW-0479">Metal-binding</keyword>
<dbReference type="Pfam" id="PF07714">
    <property type="entry name" value="PK_Tyr_Ser-Thr"/>
    <property type="match status" value="1"/>
</dbReference>
<dbReference type="InterPro" id="IPR050122">
    <property type="entry name" value="RTK"/>
</dbReference>
<evidence type="ECO:0000256" key="12">
    <source>
        <dbReference type="SAM" id="SignalP"/>
    </source>
</evidence>
<feature type="chain" id="PRO_5007051453" evidence="12">
    <location>
        <begin position="29"/>
        <end position="1164"/>
    </location>
</feature>
<feature type="binding site" evidence="9">
    <location>
        <position position="1031"/>
    </location>
    <ligand>
        <name>ATP</name>
        <dbReference type="ChEBI" id="CHEBI:30616"/>
    </ligand>
</feature>
<evidence type="ECO:0000256" key="9">
    <source>
        <dbReference type="PIRSR" id="PIRSR000615-2"/>
    </source>
</evidence>
<keyword evidence="9" id="KW-0067">ATP-binding</keyword>
<evidence type="ECO:0000256" key="3">
    <source>
        <dbReference type="ARBA" id="ARBA00022729"/>
    </source>
</evidence>
<gene>
    <name evidence="14" type="primary">ROR2</name>
    <name evidence="14" type="ORF">TR123439</name>
</gene>
<evidence type="ECO:0000256" key="5">
    <source>
        <dbReference type="ARBA" id="ARBA00023136"/>
    </source>
</evidence>
<keyword evidence="4 11" id="KW-1133">Transmembrane helix</keyword>
<keyword evidence="3 12" id="KW-0732">Signal</keyword>
<name>A0A0X3Q456_SCHSO</name>
<comment type="subcellular location">
    <subcellularLocation>
        <location evidence="1">Membrane</location>
        <topology evidence="1">Single-pass membrane protein</topology>
    </subcellularLocation>
</comment>
<evidence type="ECO:0000256" key="2">
    <source>
        <dbReference type="ARBA" id="ARBA00022692"/>
    </source>
</evidence>
<proteinExistence type="predicted"/>
<evidence type="ECO:0000256" key="8">
    <source>
        <dbReference type="PIRSR" id="PIRSR000615-1"/>
    </source>
</evidence>
<dbReference type="PRINTS" id="PR00109">
    <property type="entry name" value="TYRKINASE"/>
</dbReference>
<dbReference type="GO" id="GO:0004714">
    <property type="term" value="F:transmembrane receptor protein tyrosine kinase activity"/>
    <property type="evidence" value="ECO:0007669"/>
    <property type="project" value="TreeGrafter"/>
</dbReference>
<evidence type="ECO:0000313" key="14">
    <source>
        <dbReference type="EMBL" id="JAP58608.1"/>
    </source>
</evidence>
<evidence type="ECO:0000256" key="11">
    <source>
        <dbReference type="SAM" id="Phobius"/>
    </source>
</evidence>
<dbReference type="GO" id="GO:0005524">
    <property type="term" value="F:ATP binding"/>
    <property type="evidence" value="ECO:0007669"/>
    <property type="project" value="UniProtKB-KW"/>
</dbReference>
<keyword evidence="14" id="KW-0418">Kinase</keyword>
<evidence type="ECO:0000256" key="6">
    <source>
        <dbReference type="ARBA" id="ARBA00023170"/>
    </source>
</evidence>
<dbReference type="AlphaFoldDB" id="A0A0X3Q456"/>
<dbReference type="GO" id="GO:0007169">
    <property type="term" value="P:cell surface receptor protein tyrosine kinase signaling pathway"/>
    <property type="evidence" value="ECO:0007669"/>
    <property type="project" value="TreeGrafter"/>
</dbReference>
<dbReference type="GO" id="GO:0051897">
    <property type="term" value="P:positive regulation of phosphatidylinositol 3-kinase/protein kinase B signal transduction"/>
    <property type="evidence" value="ECO:0007669"/>
    <property type="project" value="TreeGrafter"/>
</dbReference>
<evidence type="ECO:0000256" key="1">
    <source>
        <dbReference type="ARBA" id="ARBA00004167"/>
    </source>
</evidence>
<accession>A0A0X3Q456</accession>
<feature type="binding site" evidence="10">
    <location>
        <position position="1045"/>
    </location>
    <ligand>
        <name>Mg(2+)</name>
        <dbReference type="ChEBI" id="CHEBI:18420"/>
    </ligand>
</feature>